<comment type="caution">
    <text evidence="3">The sequence shown here is derived from an EMBL/GenBank/DDBJ whole genome shotgun (WGS) entry which is preliminary data.</text>
</comment>
<proteinExistence type="inferred from homology"/>
<dbReference type="Proteomes" id="UP000605427">
    <property type="component" value="Unassembled WGS sequence"/>
</dbReference>
<dbReference type="EMBL" id="BMDD01000001">
    <property type="protein sequence ID" value="GGH69646.1"/>
    <property type="molecule type" value="Genomic_DNA"/>
</dbReference>
<protein>
    <submittedName>
        <fullName evidence="3">Epimerase</fullName>
    </submittedName>
</protein>
<feature type="domain" description="NAD-dependent epimerase/dehydratase" evidence="2">
    <location>
        <begin position="7"/>
        <end position="187"/>
    </location>
</feature>
<evidence type="ECO:0000313" key="3">
    <source>
        <dbReference type="EMBL" id="GGH69646.1"/>
    </source>
</evidence>
<dbReference type="InterPro" id="IPR001509">
    <property type="entry name" value="Epimerase_deHydtase"/>
</dbReference>
<dbReference type="RefSeq" id="WP_172238577.1">
    <property type="nucleotide sequence ID" value="NZ_BMDD01000001.1"/>
</dbReference>
<dbReference type="PANTHER" id="PTHR42687">
    <property type="entry name" value="L-THREONINE 3-DEHYDROGENASE"/>
    <property type="match status" value="1"/>
</dbReference>
<name>A0ABQ1ZMY8_9BACL</name>
<gene>
    <name evidence="3" type="ORF">GCM10007362_04950</name>
</gene>
<evidence type="ECO:0000313" key="4">
    <source>
        <dbReference type="Proteomes" id="UP000605427"/>
    </source>
</evidence>
<accession>A0ABQ1ZMY8</accession>
<evidence type="ECO:0000259" key="2">
    <source>
        <dbReference type="Pfam" id="PF01370"/>
    </source>
</evidence>
<dbReference type="Gene3D" id="3.40.50.720">
    <property type="entry name" value="NAD(P)-binding Rossmann-like Domain"/>
    <property type="match status" value="1"/>
</dbReference>
<evidence type="ECO:0000256" key="1">
    <source>
        <dbReference type="ARBA" id="ARBA00007637"/>
    </source>
</evidence>
<dbReference type="SUPFAM" id="SSF51735">
    <property type="entry name" value="NAD(P)-binding Rossmann-fold domains"/>
    <property type="match status" value="1"/>
</dbReference>
<dbReference type="PANTHER" id="PTHR42687:SF1">
    <property type="entry name" value="L-THREONINE 3-DEHYDROGENASE, MITOCHONDRIAL"/>
    <property type="match status" value="1"/>
</dbReference>
<comment type="similarity">
    <text evidence="1">Belongs to the NAD(P)-dependent epimerase/dehydratase family.</text>
</comment>
<dbReference type="Pfam" id="PF01370">
    <property type="entry name" value="Epimerase"/>
    <property type="match status" value="1"/>
</dbReference>
<sequence length="519" mass="59145">MKSKKKVMITGAAGNMGIETLKLMKNDLDKCELLLLDLDTPGSRAKLNAYEQIEGIEVVYGDLLDRDLVNECVKKADIILHIAAFVSPAADEFPEIAMRVNYGSAFNIVEAIKESGRETHTRFVYIGTVAQTGDRMPPIHWGRVGDPLKPSVYDYYAVSKIAAERMVIESGLRYWVSLRQTGIMGPAMSKIEDPIMFHNCLENVLEYVSDRDSGRLMRNLCIFDIDESLDPGFWRHIYNVGGGESCRVSTLDMYRAMYGKLGISNLDHLIEPKWYATRNFHGQYYLDSDKLEHRLHFRSDSMDYFYRSYLDNLGALVPVAKVITKLPGGQKFMGKMIKRTIRKQAVKERGTIRFIEDKDEAKIEAYWGSKTNWETLPDRLSDMRKFEQWDTVIRLNHGYEESKPASGLNLEDIRGAAAFRGGTCLSTEMTTGDWSGKLDFECAFGHSFSASPTLMLEGGHFCPQCERESWNYRERAKREPFFAQVWNPLHAEGEGRVYKKVVSELDVETELLASRKISD</sequence>
<reference evidence="4" key="1">
    <citation type="journal article" date="2019" name="Int. J. Syst. Evol. Microbiol.">
        <title>The Global Catalogue of Microorganisms (GCM) 10K type strain sequencing project: providing services to taxonomists for standard genome sequencing and annotation.</title>
        <authorList>
            <consortium name="The Broad Institute Genomics Platform"/>
            <consortium name="The Broad Institute Genome Sequencing Center for Infectious Disease"/>
            <person name="Wu L."/>
            <person name="Ma J."/>
        </authorList>
    </citation>
    <scope>NUCLEOTIDE SEQUENCE [LARGE SCALE GENOMIC DNA]</scope>
    <source>
        <strain evidence="4">CCM 8702</strain>
    </source>
</reference>
<organism evidence="3 4">
    <name type="scientific">Saccharibacillus endophyticus</name>
    <dbReference type="NCBI Taxonomy" id="2060666"/>
    <lineage>
        <taxon>Bacteria</taxon>
        <taxon>Bacillati</taxon>
        <taxon>Bacillota</taxon>
        <taxon>Bacilli</taxon>
        <taxon>Bacillales</taxon>
        <taxon>Paenibacillaceae</taxon>
        <taxon>Saccharibacillus</taxon>
    </lineage>
</organism>
<dbReference type="InterPro" id="IPR036291">
    <property type="entry name" value="NAD(P)-bd_dom_sf"/>
</dbReference>
<dbReference type="InterPro" id="IPR051225">
    <property type="entry name" value="NAD(P)_epim/dehydratase"/>
</dbReference>
<keyword evidence="4" id="KW-1185">Reference proteome</keyword>